<dbReference type="AlphaFoldDB" id="A0AAX2R9D3"/>
<proteinExistence type="predicted"/>
<dbReference type="EMBL" id="SNSQ01000115">
    <property type="protein sequence ID" value="TEU31698.1"/>
    <property type="molecule type" value="Genomic_DNA"/>
</dbReference>
<name>A0AAX2R9D3_BURCE</name>
<organism evidence="1 2">
    <name type="scientific">Burkholderia cepacia</name>
    <name type="common">Pseudomonas cepacia</name>
    <dbReference type="NCBI Taxonomy" id="292"/>
    <lineage>
        <taxon>Bacteria</taxon>
        <taxon>Pseudomonadati</taxon>
        <taxon>Pseudomonadota</taxon>
        <taxon>Betaproteobacteria</taxon>
        <taxon>Burkholderiales</taxon>
        <taxon>Burkholderiaceae</taxon>
        <taxon>Burkholderia</taxon>
        <taxon>Burkholderia cepacia complex</taxon>
    </lineage>
</organism>
<dbReference type="Proteomes" id="UP000298234">
    <property type="component" value="Unassembled WGS sequence"/>
</dbReference>
<reference evidence="1 2" key="1">
    <citation type="submission" date="2019-03" db="EMBL/GenBank/DDBJ databases">
        <title>Burkholderia cepacia outbreak.</title>
        <authorList>
            <person name="Farzana R."/>
            <person name="Walsh T.R."/>
        </authorList>
    </citation>
    <scope>NUCLEOTIDE SEQUENCE [LARGE SCALE GENOMIC DNA]</scope>
    <source>
        <strain evidence="2">d13</strain>
    </source>
</reference>
<sequence>MNTPRRDPIELAMEKLNEVRMELEELGFACTSFYRAPGSAKGPVAYLLVGETNEDVEQARQDKRA</sequence>
<accession>A0AAX2R9D3</accession>
<evidence type="ECO:0000313" key="1">
    <source>
        <dbReference type="EMBL" id="TEU31698.1"/>
    </source>
</evidence>
<gene>
    <name evidence="1" type="ORF">E3D37_44475</name>
</gene>
<dbReference type="RefSeq" id="WP_134257885.1">
    <property type="nucleotide sequence ID" value="NZ_CAJMXM010000005.1"/>
</dbReference>
<comment type="caution">
    <text evidence="1">The sequence shown here is derived from an EMBL/GenBank/DDBJ whole genome shotgun (WGS) entry which is preliminary data.</text>
</comment>
<evidence type="ECO:0000313" key="2">
    <source>
        <dbReference type="Proteomes" id="UP000298234"/>
    </source>
</evidence>
<protein>
    <submittedName>
        <fullName evidence="1">Uncharacterized protein</fullName>
    </submittedName>
</protein>